<dbReference type="Proteomes" id="UP000256988">
    <property type="component" value="Unassembled WGS sequence"/>
</dbReference>
<dbReference type="InterPro" id="IPR021300">
    <property type="entry name" value="Integr_conj_element_PFL4695"/>
</dbReference>
<evidence type="ECO:0000313" key="3">
    <source>
        <dbReference type="Proteomes" id="UP000256988"/>
    </source>
</evidence>
<gene>
    <name evidence="2" type="ORF">DFO60_2935</name>
</gene>
<comment type="caution">
    <text evidence="2">The sequence shown here is derived from an EMBL/GenBank/DDBJ whole genome shotgun (WGS) entry which is preliminary data.</text>
</comment>
<name>A0A3D9EIB4_ECTOL</name>
<proteinExistence type="predicted"/>
<dbReference type="Pfam" id="PF11072">
    <property type="entry name" value="DUF2859"/>
    <property type="match status" value="1"/>
</dbReference>
<sequence length="174" mass="19068">MRPGFGRRSLFVLGTGWLSLQAMADPLIVVGHEGGVSTRPYFEPFKRTAPSRTATVTPFPADAYEAEAAMLPVRSQRLTPGEASTRALQAPGLSPLFLIGDDEYSRHWLSQQRRQLKDQQAIGLVVNIDTAAALAELRRLAPDVTLIPTSGDDLAQRLGLHHYPVLLLPMADDR</sequence>
<evidence type="ECO:0000313" key="2">
    <source>
        <dbReference type="EMBL" id="RED02899.1"/>
    </source>
</evidence>
<feature type="signal peptide" evidence="1">
    <location>
        <begin position="1"/>
        <end position="24"/>
    </location>
</feature>
<dbReference type="EMBL" id="QRDL01000004">
    <property type="protein sequence ID" value="RED02899.1"/>
    <property type="molecule type" value="Genomic_DNA"/>
</dbReference>
<organism evidence="2 3">
    <name type="scientific">Ectopseudomonas oleovorans</name>
    <name type="common">Pseudomonas oleovorans</name>
    <dbReference type="NCBI Taxonomy" id="301"/>
    <lineage>
        <taxon>Bacteria</taxon>
        <taxon>Pseudomonadati</taxon>
        <taxon>Pseudomonadota</taxon>
        <taxon>Gammaproteobacteria</taxon>
        <taxon>Pseudomonadales</taxon>
        <taxon>Pseudomonadaceae</taxon>
        <taxon>Ectopseudomonas</taxon>
    </lineage>
</organism>
<keyword evidence="1" id="KW-0732">Signal</keyword>
<reference evidence="2 3" key="1">
    <citation type="submission" date="2018-07" db="EMBL/GenBank/DDBJ databases">
        <title>Genome sequencing of rice bacterial endophytes.</title>
        <authorList>
            <person name="Venturi V."/>
        </authorList>
    </citation>
    <scope>NUCLEOTIDE SEQUENCE [LARGE SCALE GENOMIC DNA]</scope>
    <source>
        <strain evidence="2 3">AG1002</strain>
    </source>
</reference>
<feature type="chain" id="PRO_5017714434" evidence="1">
    <location>
        <begin position="25"/>
        <end position="174"/>
    </location>
</feature>
<dbReference type="NCBIfam" id="TIGR03765">
    <property type="entry name" value="ICE_PFL_4695"/>
    <property type="match status" value="1"/>
</dbReference>
<evidence type="ECO:0000256" key="1">
    <source>
        <dbReference type="SAM" id="SignalP"/>
    </source>
</evidence>
<protein>
    <submittedName>
        <fullName evidence="2">Integrating conjugative element protein (TIGR03765 family)</fullName>
    </submittedName>
</protein>
<accession>A0A3D9EIB4</accession>
<dbReference type="AlphaFoldDB" id="A0A3D9EIB4"/>